<dbReference type="OrthoDB" id="67448at2"/>
<sequence>MEVQSVDIQEPVILIRINKAYQSGFTDKELYEYTRGRWKLNPERAKKATYGIAVYKGIIREVYEITGVHPAGTTITTRSIKSNSGLDTRESLIKRFEFEGLLAPTDVRGKYLNKSVKHYFVRGNSNPINYVNL</sequence>
<name>A0A2S0RF87_9FLAO</name>
<accession>A0A2S0RF87</accession>
<evidence type="ECO:0000313" key="1">
    <source>
        <dbReference type="EMBL" id="AWA29898.1"/>
    </source>
</evidence>
<organism evidence="1 2">
    <name type="scientific">Flavobacterium magnum</name>
    <dbReference type="NCBI Taxonomy" id="2162713"/>
    <lineage>
        <taxon>Bacteria</taxon>
        <taxon>Pseudomonadati</taxon>
        <taxon>Bacteroidota</taxon>
        <taxon>Flavobacteriia</taxon>
        <taxon>Flavobacteriales</taxon>
        <taxon>Flavobacteriaceae</taxon>
        <taxon>Flavobacterium</taxon>
    </lineage>
</organism>
<dbReference type="RefSeq" id="WP_108370482.1">
    <property type="nucleotide sequence ID" value="NZ_CP028811.1"/>
</dbReference>
<keyword evidence="2" id="KW-1185">Reference proteome</keyword>
<proteinExistence type="predicted"/>
<gene>
    <name evidence="1" type="ORF">HYN48_07295</name>
</gene>
<dbReference type="Proteomes" id="UP000244193">
    <property type="component" value="Chromosome"/>
</dbReference>
<dbReference type="KEGG" id="fmg:HYN48_07295"/>
<dbReference type="AlphaFoldDB" id="A0A2S0RF87"/>
<reference evidence="1 2" key="1">
    <citation type="submission" date="2018-04" db="EMBL/GenBank/DDBJ databases">
        <title>Genome sequencing of Flavobacterium sp. HYN0048.</title>
        <authorList>
            <person name="Yi H."/>
            <person name="Baek C."/>
        </authorList>
    </citation>
    <scope>NUCLEOTIDE SEQUENCE [LARGE SCALE GENOMIC DNA]</scope>
    <source>
        <strain evidence="1 2">HYN0048</strain>
    </source>
</reference>
<protein>
    <submittedName>
        <fullName evidence="1">Uncharacterized protein</fullName>
    </submittedName>
</protein>
<evidence type="ECO:0000313" key="2">
    <source>
        <dbReference type="Proteomes" id="UP000244193"/>
    </source>
</evidence>
<dbReference type="EMBL" id="CP028811">
    <property type="protein sequence ID" value="AWA29898.1"/>
    <property type="molecule type" value="Genomic_DNA"/>
</dbReference>